<evidence type="ECO:0000313" key="2">
    <source>
        <dbReference type="Proteomes" id="UP000198748"/>
    </source>
</evidence>
<protein>
    <submittedName>
        <fullName evidence="1">Uncharacterized protein</fullName>
    </submittedName>
</protein>
<dbReference type="STRING" id="659014.SAMN04487996_1122"/>
<sequence length="130" mass="14696">MFNRICASNKILTEFGEADAELDTVKINNPVISNTDLLILQTDPDEQLPAPRSKSRILLANLLTSFALYHFTMHEYAHIVHGRVDFKGLQTGEAGIQTIRLDSGYDLHDAHRLYLNKGYVLACNHFARQL</sequence>
<reference evidence="2" key="1">
    <citation type="submission" date="2016-10" db="EMBL/GenBank/DDBJ databases">
        <authorList>
            <person name="Varghese N."/>
            <person name="Submissions S."/>
        </authorList>
    </citation>
    <scope>NUCLEOTIDE SEQUENCE [LARGE SCALE GENOMIC DNA]</scope>
    <source>
        <strain evidence="2">DSM 25329</strain>
    </source>
</reference>
<dbReference type="AlphaFoldDB" id="A0A1G7NBF2"/>
<organism evidence="1 2">
    <name type="scientific">Dyadobacter soli</name>
    <dbReference type="NCBI Taxonomy" id="659014"/>
    <lineage>
        <taxon>Bacteria</taxon>
        <taxon>Pseudomonadati</taxon>
        <taxon>Bacteroidota</taxon>
        <taxon>Cytophagia</taxon>
        <taxon>Cytophagales</taxon>
        <taxon>Spirosomataceae</taxon>
        <taxon>Dyadobacter</taxon>
    </lineage>
</organism>
<gene>
    <name evidence="1" type="ORF">SAMN04487996_1122</name>
</gene>
<name>A0A1G7NBF2_9BACT</name>
<accession>A0A1G7NBF2</accession>
<keyword evidence="2" id="KW-1185">Reference proteome</keyword>
<evidence type="ECO:0000313" key="1">
    <source>
        <dbReference type="EMBL" id="SDF71286.1"/>
    </source>
</evidence>
<dbReference type="EMBL" id="FNAN01000012">
    <property type="protein sequence ID" value="SDF71286.1"/>
    <property type="molecule type" value="Genomic_DNA"/>
</dbReference>
<dbReference type="Proteomes" id="UP000198748">
    <property type="component" value="Unassembled WGS sequence"/>
</dbReference>
<proteinExistence type="predicted"/>